<comment type="domain">
    <text evidence="8">The N-terminal domain determines nucleotide recognition and specific binding, while the C-terminal domain determines the specific binding to the target protein.</text>
</comment>
<keyword evidence="2 8" id="KW-0808">Transferase</keyword>
<evidence type="ECO:0000256" key="1">
    <source>
        <dbReference type="ARBA" id="ARBA00022490"/>
    </source>
</evidence>
<dbReference type="PANTHER" id="PTHR19136">
    <property type="entry name" value="MOLYBDENUM COFACTOR GUANYLYLTRANSFERASE"/>
    <property type="match status" value="1"/>
</dbReference>
<evidence type="ECO:0000256" key="5">
    <source>
        <dbReference type="ARBA" id="ARBA00022842"/>
    </source>
</evidence>
<dbReference type="PANTHER" id="PTHR19136:SF81">
    <property type="entry name" value="MOLYBDENUM COFACTOR GUANYLYLTRANSFERASE"/>
    <property type="match status" value="1"/>
</dbReference>
<dbReference type="EMBL" id="NVVJ01000002">
    <property type="protein sequence ID" value="PCJ28434.1"/>
    <property type="molecule type" value="Genomic_DNA"/>
</dbReference>
<dbReference type="InterPro" id="IPR029044">
    <property type="entry name" value="Nucleotide-diphossugar_trans"/>
</dbReference>
<keyword evidence="10" id="KW-0548">Nucleotidyltransferase</keyword>
<dbReference type="HAMAP" id="MF_00316">
    <property type="entry name" value="MobA"/>
    <property type="match status" value="1"/>
</dbReference>
<comment type="subcellular location">
    <subcellularLocation>
        <location evidence="8">Cytoplasm</location>
    </subcellularLocation>
</comment>
<evidence type="ECO:0000256" key="8">
    <source>
        <dbReference type="HAMAP-Rule" id="MF_00316"/>
    </source>
</evidence>
<dbReference type="SUPFAM" id="SSF53448">
    <property type="entry name" value="Nucleotide-diphospho-sugar transferases"/>
    <property type="match status" value="1"/>
</dbReference>
<dbReference type="NCBIfam" id="TIGR02665">
    <property type="entry name" value="molyb_mobA"/>
    <property type="match status" value="1"/>
</dbReference>
<evidence type="ECO:0000256" key="3">
    <source>
        <dbReference type="ARBA" id="ARBA00022723"/>
    </source>
</evidence>
<evidence type="ECO:0000256" key="7">
    <source>
        <dbReference type="ARBA" id="ARBA00023150"/>
    </source>
</evidence>
<accession>A0A2A5BA15</accession>
<proteinExistence type="inferred from homology"/>
<comment type="subunit">
    <text evidence="8">Monomer.</text>
</comment>
<keyword evidence="5 8" id="KW-0460">Magnesium</keyword>
<name>A0A2A5BA15_9GAMM</name>
<feature type="binding site" evidence="8">
    <location>
        <position position="132"/>
    </location>
    <ligand>
        <name>Mg(2+)</name>
        <dbReference type="ChEBI" id="CHEBI:18420"/>
    </ligand>
</feature>
<gene>
    <name evidence="8 10" type="primary">mobA</name>
    <name evidence="10" type="ORF">COA96_00905</name>
</gene>
<keyword evidence="4 8" id="KW-0547">Nucleotide-binding</keyword>
<evidence type="ECO:0000256" key="6">
    <source>
        <dbReference type="ARBA" id="ARBA00023134"/>
    </source>
</evidence>
<feature type="binding site" evidence="8">
    <location>
        <begin position="36"/>
        <end position="38"/>
    </location>
    <ligand>
        <name>GTP</name>
        <dbReference type="ChEBI" id="CHEBI:37565"/>
    </ligand>
</feature>
<keyword evidence="3 8" id="KW-0479">Metal-binding</keyword>
<comment type="similarity">
    <text evidence="8">Belongs to the MobA family.</text>
</comment>
<evidence type="ECO:0000259" key="9">
    <source>
        <dbReference type="Pfam" id="PF12804"/>
    </source>
</evidence>
<dbReference type="Pfam" id="PF12804">
    <property type="entry name" value="NTP_transf_3"/>
    <property type="match status" value="1"/>
</dbReference>
<protein>
    <recommendedName>
        <fullName evidence="8">Molybdenum cofactor guanylyltransferase</fullName>
        <shortName evidence="8">MoCo guanylyltransferase</shortName>
        <ecNumber evidence="8">2.7.7.77</ecNumber>
    </recommendedName>
    <alternativeName>
        <fullName evidence="8">GTP:molybdopterin guanylyltransferase</fullName>
    </alternativeName>
    <alternativeName>
        <fullName evidence="8">Mo-MPT guanylyltransferase</fullName>
    </alternativeName>
    <alternativeName>
        <fullName evidence="8">Molybdopterin guanylyltransferase</fullName>
    </alternativeName>
    <alternativeName>
        <fullName evidence="8">Molybdopterin-guanine dinucleotide synthase</fullName>
        <shortName evidence="8">MGD synthase</shortName>
    </alternativeName>
</protein>
<dbReference type="Gene3D" id="3.90.550.10">
    <property type="entry name" value="Spore Coat Polysaccharide Biosynthesis Protein SpsA, Chain A"/>
    <property type="match status" value="1"/>
</dbReference>
<feature type="binding site" evidence="8">
    <location>
        <position position="95"/>
    </location>
    <ligand>
        <name>GTP</name>
        <dbReference type="ChEBI" id="CHEBI:37565"/>
    </ligand>
</feature>
<dbReference type="GO" id="GO:0046872">
    <property type="term" value="F:metal ion binding"/>
    <property type="evidence" value="ECO:0007669"/>
    <property type="project" value="UniProtKB-KW"/>
</dbReference>
<dbReference type="AlphaFoldDB" id="A0A2A5BA15"/>
<keyword evidence="1 8" id="KW-0963">Cytoplasm</keyword>
<keyword evidence="7 8" id="KW-0501">Molybdenum cofactor biosynthesis</keyword>
<reference evidence="11" key="1">
    <citation type="submission" date="2017-08" db="EMBL/GenBank/DDBJ databases">
        <title>A dynamic microbial community with high functional redundancy inhabits the cold, oxic subseafloor aquifer.</title>
        <authorList>
            <person name="Tully B.J."/>
            <person name="Wheat C.G."/>
            <person name="Glazer B.T."/>
            <person name="Huber J.A."/>
        </authorList>
    </citation>
    <scope>NUCLEOTIDE SEQUENCE [LARGE SCALE GENOMIC DNA]</scope>
</reference>
<dbReference type="Proteomes" id="UP000218327">
    <property type="component" value="Unassembled WGS sequence"/>
</dbReference>
<feature type="binding site" evidence="8">
    <location>
        <position position="49"/>
    </location>
    <ligand>
        <name>GTP</name>
        <dbReference type="ChEBI" id="CHEBI:37565"/>
    </ligand>
</feature>
<comment type="caution">
    <text evidence="10">The sequence shown here is derived from an EMBL/GenBank/DDBJ whole genome shotgun (WGS) entry which is preliminary data.</text>
</comment>
<evidence type="ECO:0000313" key="10">
    <source>
        <dbReference type="EMBL" id="PCJ28434.1"/>
    </source>
</evidence>
<comment type="caution">
    <text evidence="8">Lacks conserved residue(s) required for the propagation of feature annotation.</text>
</comment>
<sequence length="229" mass="25539">MHEFKSNYRLYCFNVYIETGKLPNMILQSEIAAVVLAGGKSSRMGYQDKALLTLHKKPLIEHVIENARNQVGSMVISVNNCPQKYEYLQLPLIPDKLCNQAGPLSGIYSAMDWFHKEKKESDIKYLACFAADVPYFPENIIALLSDSLESTGCKVAYCISGGQIQPLFSLWSLDLLDDIKAALNRGVYGPKPLLPKLQSVMVDIPSSKPEYFLNINSPDSLAEAEKRSA</sequence>
<feature type="domain" description="MobA-like NTP transferase" evidence="9">
    <location>
        <begin position="33"/>
        <end position="185"/>
    </location>
</feature>
<dbReference type="GO" id="GO:0005525">
    <property type="term" value="F:GTP binding"/>
    <property type="evidence" value="ECO:0007669"/>
    <property type="project" value="UniProtKB-UniRule"/>
</dbReference>
<dbReference type="GO" id="GO:0005737">
    <property type="term" value="C:cytoplasm"/>
    <property type="evidence" value="ECO:0007669"/>
    <property type="project" value="UniProtKB-SubCell"/>
</dbReference>
<dbReference type="GO" id="GO:0006777">
    <property type="term" value="P:Mo-molybdopterin cofactor biosynthetic process"/>
    <property type="evidence" value="ECO:0007669"/>
    <property type="project" value="UniProtKB-KW"/>
</dbReference>
<evidence type="ECO:0000256" key="2">
    <source>
        <dbReference type="ARBA" id="ARBA00022679"/>
    </source>
</evidence>
<keyword evidence="6 8" id="KW-0342">GTP-binding</keyword>
<dbReference type="GO" id="GO:0061603">
    <property type="term" value="F:molybdenum cofactor guanylyltransferase activity"/>
    <property type="evidence" value="ECO:0007669"/>
    <property type="project" value="UniProtKB-EC"/>
</dbReference>
<dbReference type="CDD" id="cd02503">
    <property type="entry name" value="MobA"/>
    <property type="match status" value="1"/>
</dbReference>
<comment type="cofactor">
    <cofactor evidence="8">
        <name>Mg(2+)</name>
        <dbReference type="ChEBI" id="CHEBI:18420"/>
    </cofactor>
</comment>
<organism evidence="10 11">
    <name type="scientific">SAR86 cluster bacterium</name>
    <dbReference type="NCBI Taxonomy" id="2030880"/>
    <lineage>
        <taxon>Bacteria</taxon>
        <taxon>Pseudomonadati</taxon>
        <taxon>Pseudomonadota</taxon>
        <taxon>Gammaproteobacteria</taxon>
        <taxon>SAR86 cluster</taxon>
    </lineage>
</organism>
<evidence type="ECO:0000313" key="11">
    <source>
        <dbReference type="Proteomes" id="UP000218327"/>
    </source>
</evidence>
<evidence type="ECO:0000256" key="4">
    <source>
        <dbReference type="ARBA" id="ARBA00022741"/>
    </source>
</evidence>
<comment type="catalytic activity">
    <reaction evidence="8">
        <text>Mo-molybdopterin + GTP + H(+) = Mo-molybdopterin guanine dinucleotide + diphosphate</text>
        <dbReference type="Rhea" id="RHEA:34243"/>
        <dbReference type="ChEBI" id="CHEBI:15378"/>
        <dbReference type="ChEBI" id="CHEBI:33019"/>
        <dbReference type="ChEBI" id="CHEBI:37565"/>
        <dbReference type="ChEBI" id="CHEBI:71302"/>
        <dbReference type="ChEBI" id="CHEBI:71310"/>
        <dbReference type="EC" id="2.7.7.77"/>
    </reaction>
</comment>
<dbReference type="InterPro" id="IPR013482">
    <property type="entry name" value="Molybde_CF_guanTrfase"/>
</dbReference>
<feature type="binding site" evidence="8">
    <location>
        <position position="132"/>
    </location>
    <ligand>
        <name>GTP</name>
        <dbReference type="ChEBI" id="CHEBI:37565"/>
    </ligand>
</feature>
<comment type="function">
    <text evidence="8">Transfers a GMP moiety from GTP to Mo-molybdopterin (Mo-MPT) cofactor (Moco or molybdenum cofactor) to form Mo-molybdopterin guanine dinucleotide (Mo-MGD) cofactor.</text>
</comment>
<dbReference type="InterPro" id="IPR025877">
    <property type="entry name" value="MobA-like_NTP_Trfase"/>
</dbReference>
<dbReference type="EC" id="2.7.7.77" evidence="8"/>